<protein>
    <submittedName>
        <fullName evidence="5">N-terminal acetyltransferase A complex catalytic subunit ARD1</fullName>
    </submittedName>
</protein>
<keyword evidence="6" id="KW-1185">Reference proteome</keyword>
<evidence type="ECO:0000256" key="3">
    <source>
        <dbReference type="ARBA" id="ARBA00025786"/>
    </source>
</evidence>
<comment type="caution">
    <text evidence="5">The sequence shown here is derived from an EMBL/GenBank/DDBJ whole genome shotgun (WGS) entry which is preliminary data.</text>
</comment>
<dbReference type="EMBL" id="NDIQ01000001">
    <property type="protein sequence ID" value="PRT53618.1"/>
    <property type="molecule type" value="Genomic_DNA"/>
</dbReference>
<dbReference type="GO" id="GO:1990189">
    <property type="term" value="F:protein N-terminal-serine acetyltransferase activity"/>
    <property type="evidence" value="ECO:0007669"/>
    <property type="project" value="TreeGrafter"/>
</dbReference>
<reference evidence="5 6" key="1">
    <citation type="submission" date="2017-04" db="EMBL/GenBank/DDBJ databases">
        <title>Genome sequencing of [Candida] sorbophila.</title>
        <authorList>
            <person name="Ahn J.O."/>
        </authorList>
    </citation>
    <scope>NUCLEOTIDE SEQUENCE [LARGE SCALE GENOMIC DNA]</scope>
    <source>
        <strain evidence="5 6">DS02</strain>
    </source>
</reference>
<dbReference type="Proteomes" id="UP000238350">
    <property type="component" value="Unassembled WGS sequence"/>
</dbReference>
<dbReference type="PANTHER" id="PTHR23091:SF4">
    <property type="entry name" value="N-TERMINAL AMINO-ACID N(ALPHA)-ACETYLTRANSFERASE NATA"/>
    <property type="match status" value="1"/>
</dbReference>
<dbReference type="STRING" id="45607.A0A2T0FF48"/>
<dbReference type="InterPro" id="IPR016181">
    <property type="entry name" value="Acyl_CoA_acyltransferase"/>
</dbReference>
<evidence type="ECO:0000259" key="4">
    <source>
        <dbReference type="PROSITE" id="PS51186"/>
    </source>
</evidence>
<dbReference type="PANTHER" id="PTHR23091">
    <property type="entry name" value="N-TERMINAL ACETYLTRANSFERASE"/>
    <property type="match status" value="1"/>
</dbReference>
<dbReference type="InterPro" id="IPR045047">
    <property type="entry name" value="Ard1-like"/>
</dbReference>
<evidence type="ECO:0000313" key="6">
    <source>
        <dbReference type="Proteomes" id="UP000238350"/>
    </source>
</evidence>
<dbReference type="GO" id="GO:0031415">
    <property type="term" value="C:NatA complex"/>
    <property type="evidence" value="ECO:0007669"/>
    <property type="project" value="InterPro"/>
</dbReference>
<dbReference type="PROSITE" id="PS51186">
    <property type="entry name" value="GNAT"/>
    <property type="match status" value="1"/>
</dbReference>
<organism evidence="5 6">
    <name type="scientific">Wickerhamiella sorbophila</name>
    <dbReference type="NCBI Taxonomy" id="45607"/>
    <lineage>
        <taxon>Eukaryota</taxon>
        <taxon>Fungi</taxon>
        <taxon>Dikarya</taxon>
        <taxon>Ascomycota</taxon>
        <taxon>Saccharomycotina</taxon>
        <taxon>Dipodascomycetes</taxon>
        <taxon>Dipodascales</taxon>
        <taxon>Trichomonascaceae</taxon>
        <taxon>Wickerhamiella</taxon>
    </lineage>
</organism>
<dbReference type="Gene3D" id="3.40.630.30">
    <property type="match status" value="1"/>
</dbReference>
<comment type="similarity">
    <text evidence="3">Belongs to the acetyltransferase family. ARD1 subfamily.</text>
</comment>
<evidence type="ECO:0000313" key="5">
    <source>
        <dbReference type="EMBL" id="PRT53618.1"/>
    </source>
</evidence>
<gene>
    <name evidence="5" type="ORF">B9G98_01238</name>
</gene>
<accession>A0A2T0FF48</accession>
<keyword evidence="2" id="KW-0012">Acyltransferase</keyword>
<dbReference type="GeneID" id="36514987"/>
<dbReference type="OrthoDB" id="25586at2759"/>
<dbReference type="RefSeq" id="XP_024663564.1">
    <property type="nucleotide sequence ID" value="XM_024807796.1"/>
</dbReference>
<evidence type="ECO:0000256" key="2">
    <source>
        <dbReference type="ARBA" id="ARBA00023315"/>
    </source>
</evidence>
<keyword evidence="1 5" id="KW-0808">Transferase</keyword>
<name>A0A2T0FF48_9ASCO</name>
<dbReference type="CDD" id="cd04301">
    <property type="entry name" value="NAT_SF"/>
    <property type="match status" value="1"/>
</dbReference>
<dbReference type="InterPro" id="IPR000182">
    <property type="entry name" value="GNAT_dom"/>
</dbReference>
<dbReference type="GO" id="GO:1990190">
    <property type="term" value="F:protein-N-terminal-glutamate acetyltransferase activity"/>
    <property type="evidence" value="ECO:0007669"/>
    <property type="project" value="TreeGrafter"/>
</dbReference>
<feature type="domain" description="N-acetyltransferase" evidence="4">
    <location>
        <begin position="2"/>
        <end position="161"/>
    </location>
</feature>
<evidence type="ECO:0000256" key="1">
    <source>
        <dbReference type="ARBA" id="ARBA00022679"/>
    </source>
</evidence>
<sequence length="176" mass="19766">MFSIRQATTRDFQEIQQANLANLPENYSLKYLLYHAISWPQGSYVATMTSGGQERIVGYVLTKMEDDNQELPPNSPPSAHITSVSVNRTYRKLGIAGALLKQSLRSMRESYGAELVSLHVRESNKAALHLYKNTLGFEVLEVSAGYYADNEDAYSMKKVLDDSLIDNIPDDQDDLL</sequence>
<proteinExistence type="inferred from homology"/>
<dbReference type="AlphaFoldDB" id="A0A2T0FF48"/>
<dbReference type="SUPFAM" id="SSF55729">
    <property type="entry name" value="Acyl-CoA N-acyltransferases (Nat)"/>
    <property type="match status" value="1"/>
</dbReference>
<dbReference type="Pfam" id="PF00583">
    <property type="entry name" value="Acetyltransf_1"/>
    <property type="match status" value="1"/>
</dbReference>